<accession>A0A645EEA0</accession>
<dbReference type="EMBL" id="VSSQ01045054">
    <property type="protein sequence ID" value="MPM98932.1"/>
    <property type="molecule type" value="Genomic_DNA"/>
</dbReference>
<name>A0A645EEA0_9ZZZZ</name>
<comment type="caution">
    <text evidence="2">The sequence shown here is derived from an EMBL/GenBank/DDBJ whole genome shotgun (WGS) entry which is preliminary data.</text>
</comment>
<evidence type="ECO:0008006" key="3">
    <source>
        <dbReference type="Google" id="ProtNLM"/>
    </source>
</evidence>
<protein>
    <recommendedName>
        <fullName evidence="3">Stage III sporulation protein AH</fullName>
    </recommendedName>
</protein>
<feature type="region of interest" description="Disordered" evidence="1">
    <location>
        <begin position="39"/>
        <end position="68"/>
    </location>
</feature>
<dbReference type="Gene3D" id="1.10.287.4300">
    <property type="entry name" value="Stage III sporulation protein AH-like"/>
    <property type="match status" value="1"/>
</dbReference>
<proteinExistence type="predicted"/>
<reference evidence="2" key="1">
    <citation type="submission" date="2019-08" db="EMBL/GenBank/DDBJ databases">
        <authorList>
            <person name="Kucharzyk K."/>
            <person name="Murdoch R.W."/>
            <person name="Higgins S."/>
            <person name="Loffler F."/>
        </authorList>
    </citation>
    <scope>NUCLEOTIDE SEQUENCE</scope>
</reference>
<dbReference type="InterPro" id="IPR038503">
    <property type="entry name" value="SpoIIIAH_sf"/>
</dbReference>
<feature type="compositionally biased region" description="Polar residues" evidence="1">
    <location>
        <begin position="1"/>
        <end position="15"/>
    </location>
</feature>
<feature type="region of interest" description="Disordered" evidence="1">
    <location>
        <begin position="1"/>
        <end position="25"/>
    </location>
</feature>
<evidence type="ECO:0000256" key="1">
    <source>
        <dbReference type="SAM" id="MobiDB-lite"/>
    </source>
</evidence>
<evidence type="ECO:0000313" key="2">
    <source>
        <dbReference type="EMBL" id="MPM98932.1"/>
    </source>
</evidence>
<organism evidence="2">
    <name type="scientific">bioreactor metagenome</name>
    <dbReference type="NCBI Taxonomy" id="1076179"/>
    <lineage>
        <taxon>unclassified sequences</taxon>
        <taxon>metagenomes</taxon>
        <taxon>ecological metagenomes</taxon>
    </lineage>
</organism>
<sequence>MQSTAAGSKTATESTAQKDDGTSYEALIDDSADITVLADDVEKEETAQSTTLDPLTAEANYTSPDDDTGAAIFVNATEDTSTYFVQAKLDREQSRAKQKDMLTEMINNEKLDSNQKADFAAGMLELQQRIEKETAAETMIKAKGFNEAYVRIDDETVDVVVSSENLSDSQLAQIEDIVKRKTGVSADKIRISTLKKQG</sequence>
<gene>
    <name evidence="2" type="ORF">SDC9_146122</name>
</gene>
<dbReference type="Pfam" id="PF12685">
    <property type="entry name" value="SpoIIIAH"/>
    <property type="match status" value="1"/>
</dbReference>
<dbReference type="AlphaFoldDB" id="A0A645EEA0"/>
<dbReference type="InterPro" id="IPR024232">
    <property type="entry name" value="SpoIIIAH"/>
</dbReference>
<feature type="compositionally biased region" description="Polar residues" evidence="1">
    <location>
        <begin position="47"/>
        <end position="63"/>
    </location>
</feature>